<dbReference type="Proteomes" id="UP000188268">
    <property type="component" value="Unassembled WGS sequence"/>
</dbReference>
<evidence type="ECO:0000313" key="3">
    <source>
        <dbReference type="Proteomes" id="UP000188268"/>
    </source>
</evidence>
<proteinExistence type="predicted"/>
<dbReference type="OMA" id="HRHADEF"/>
<evidence type="ECO:0000256" key="1">
    <source>
        <dbReference type="SAM" id="MobiDB-lite"/>
    </source>
</evidence>
<dbReference type="PANTHER" id="PTHR35986">
    <property type="entry name" value="EXPRESSED PROTEIN"/>
    <property type="match status" value="1"/>
</dbReference>
<protein>
    <submittedName>
        <fullName evidence="2">Uncharacterized protein</fullName>
    </submittedName>
</protein>
<feature type="compositionally biased region" description="Basic residues" evidence="1">
    <location>
        <begin position="226"/>
        <end position="239"/>
    </location>
</feature>
<dbReference type="PANTHER" id="PTHR35986:SF1">
    <property type="entry name" value="OS10G0430800 PROTEIN"/>
    <property type="match status" value="1"/>
</dbReference>
<dbReference type="EMBL" id="AWWV01010255">
    <property type="protein sequence ID" value="OMO80761.1"/>
    <property type="molecule type" value="Genomic_DNA"/>
</dbReference>
<keyword evidence="3" id="KW-1185">Reference proteome</keyword>
<evidence type="ECO:0000313" key="2">
    <source>
        <dbReference type="EMBL" id="OMO80761.1"/>
    </source>
</evidence>
<accession>A0A1R3IE20</accession>
<dbReference type="Gramene" id="OMO80761">
    <property type="protein sequence ID" value="OMO80761"/>
    <property type="gene ID" value="CCACVL1_12774"/>
</dbReference>
<dbReference type="AlphaFoldDB" id="A0A1R3IE20"/>
<reference evidence="2 3" key="1">
    <citation type="submission" date="2013-09" db="EMBL/GenBank/DDBJ databases">
        <title>Corchorus capsularis genome sequencing.</title>
        <authorList>
            <person name="Alam M."/>
            <person name="Haque M.S."/>
            <person name="Islam M.S."/>
            <person name="Emdad E.M."/>
            <person name="Islam M.M."/>
            <person name="Ahmed B."/>
            <person name="Halim A."/>
            <person name="Hossen Q.M.M."/>
            <person name="Hossain M.Z."/>
            <person name="Ahmed R."/>
            <person name="Khan M.M."/>
            <person name="Islam R."/>
            <person name="Rashid M.M."/>
            <person name="Khan S.A."/>
            <person name="Rahman M.S."/>
            <person name="Alam M."/>
        </authorList>
    </citation>
    <scope>NUCLEOTIDE SEQUENCE [LARGE SCALE GENOMIC DNA]</scope>
    <source>
        <strain evidence="3">cv. CVL-1</strain>
        <tissue evidence="2">Whole seedling</tissue>
    </source>
</reference>
<feature type="region of interest" description="Disordered" evidence="1">
    <location>
        <begin position="153"/>
        <end position="193"/>
    </location>
</feature>
<dbReference type="STRING" id="210143.A0A1R3IE20"/>
<organism evidence="2 3">
    <name type="scientific">Corchorus capsularis</name>
    <name type="common">Jute</name>
    <dbReference type="NCBI Taxonomy" id="210143"/>
    <lineage>
        <taxon>Eukaryota</taxon>
        <taxon>Viridiplantae</taxon>
        <taxon>Streptophyta</taxon>
        <taxon>Embryophyta</taxon>
        <taxon>Tracheophyta</taxon>
        <taxon>Spermatophyta</taxon>
        <taxon>Magnoliopsida</taxon>
        <taxon>eudicotyledons</taxon>
        <taxon>Gunneridae</taxon>
        <taxon>Pentapetalae</taxon>
        <taxon>rosids</taxon>
        <taxon>malvids</taxon>
        <taxon>Malvales</taxon>
        <taxon>Malvaceae</taxon>
        <taxon>Grewioideae</taxon>
        <taxon>Apeibeae</taxon>
        <taxon>Corchorus</taxon>
    </lineage>
</organism>
<comment type="caution">
    <text evidence="2">The sequence shown here is derived from an EMBL/GenBank/DDBJ whole genome shotgun (WGS) entry which is preliminary data.</text>
</comment>
<feature type="region of interest" description="Disordered" evidence="1">
    <location>
        <begin position="207"/>
        <end position="252"/>
    </location>
</feature>
<sequence length="252" mass="28724">MSSVLFDLEETLRAKKDLTLEEEAIMEKWKSKAVGSFFEGVLAGSAIGALATVPWKLHKLLWWTMTSGAVTIFAFRRFRSSIHSSLDDILASDRTRMQRELANIIVKKYRHEPLLMQLISKNFYSEEVYDDSSSELQIRCRYRNFFSDISYDQETDNDSQNDSHKAAASSDSHKKFDSKRIDSSSKQIPVDSGVDLMEDPLDFIFGHTATTEENHHSTTSSVPSRAQRRTQKRAQHRGRLSNQEGSSGSFNE</sequence>
<feature type="compositionally biased region" description="Basic and acidic residues" evidence="1">
    <location>
        <begin position="161"/>
        <end position="183"/>
    </location>
</feature>
<gene>
    <name evidence="2" type="ORF">CCACVL1_12774</name>
</gene>
<name>A0A1R3IE20_COCAP</name>
<dbReference type="OrthoDB" id="1899410at2759"/>
<feature type="compositionally biased region" description="Polar residues" evidence="1">
    <location>
        <begin position="240"/>
        <end position="252"/>
    </location>
</feature>